<feature type="domain" description="Transcription elongation factor GreA/GreB C-terminal" evidence="2">
    <location>
        <begin position="75"/>
        <end position="147"/>
    </location>
</feature>
<keyword evidence="3" id="KW-0648">Protein biosynthesis</keyword>
<evidence type="ECO:0000313" key="6">
    <source>
        <dbReference type="Proteomes" id="UP000236729"/>
    </source>
</evidence>
<evidence type="ECO:0000313" key="3">
    <source>
        <dbReference type="EMBL" id="SEG93367.1"/>
    </source>
</evidence>
<organism evidence="3 6">
    <name type="scientific">Saccharopolyspora kobensis</name>
    <dbReference type="NCBI Taxonomy" id="146035"/>
    <lineage>
        <taxon>Bacteria</taxon>
        <taxon>Bacillati</taxon>
        <taxon>Actinomycetota</taxon>
        <taxon>Actinomycetes</taxon>
        <taxon>Pseudonocardiales</taxon>
        <taxon>Pseudonocardiaceae</taxon>
        <taxon>Saccharopolyspora</taxon>
    </lineage>
</organism>
<dbReference type="PIRSF" id="PIRSF006092">
    <property type="entry name" value="GreA_GreB"/>
    <property type="match status" value="1"/>
</dbReference>
<dbReference type="GO" id="GO:0003677">
    <property type="term" value="F:DNA binding"/>
    <property type="evidence" value="ECO:0007669"/>
    <property type="project" value="InterPro"/>
</dbReference>
<dbReference type="SMR" id="A0A1H6E6U3"/>
<dbReference type="GO" id="GO:0070063">
    <property type="term" value="F:RNA polymerase binding"/>
    <property type="evidence" value="ECO:0007669"/>
    <property type="project" value="InterPro"/>
</dbReference>
<name>A0A1H6E6U3_9PSEU</name>
<evidence type="ECO:0000256" key="1">
    <source>
        <dbReference type="SAM" id="MobiDB-lite"/>
    </source>
</evidence>
<dbReference type="InterPro" id="IPR001437">
    <property type="entry name" value="Tscrpt_elong_fac_GreA/B_C"/>
</dbReference>
<keyword evidence="3" id="KW-0251">Elongation factor</keyword>
<accession>A0A1H6E6U3</accession>
<dbReference type="Pfam" id="PF01272">
    <property type="entry name" value="GreA_GreB"/>
    <property type="match status" value="1"/>
</dbReference>
<dbReference type="SUPFAM" id="SSF54534">
    <property type="entry name" value="FKBP-like"/>
    <property type="match status" value="1"/>
</dbReference>
<dbReference type="Gene3D" id="3.10.50.30">
    <property type="entry name" value="Transcription elongation factor, GreA/GreB, C-terminal domain"/>
    <property type="match status" value="1"/>
</dbReference>
<dbReference type="EMBL" id="FOME01000004">
    <property type="protein sequence ID" value="SFD44609.1"/>
    <property type="molecule type" value="Genomic_DNA"/>
</dbReference>
<dbReference type="Proteomes" id="UP000199690">
    <property type="component" value="Unassembled WGS sequence"/>
</dbReference>
<gene>
    <name evidence="3" type="ORF">SAMN02982929_05804</name>
    <name evidence="4" type="ORF">SAMN05216506_104334</name>
</gene>
<accession>A0A1I1SDP7</accession>
<dbReference type="Proteomes" id="UP000236729">
    <property type="component" value="Unassembled WGS sequence"/>
</dbReference>
<evidence type="ECO:0000313" key="5">
    <source>
        <dbReference type="Proteomes" id="UP000199690"/>
    </source>
</evidence>
<dbReference type="AlphaFoldDB" id="A0A1H6E6U3"/>
<evidence type="ECO:0000313" key="4">
    <source>
        <dbReference type="EMBL" id="SFD44609.1"/>
    </source>
</evidence>
<feature type="region of interest" description="Disordered" evidence="1">
    <location>
        <begin position="29"/>
        <end position="51"/>
    </location>
</feature>
<reference evidence="5 6" key="1">
    <citation type="submission" date="2016-10" db="EMBL/GenBank/DDBJ databases">
        <authorList>
            <person name="Varghese N."/>
            <person name="Submissions S."/>
        </authorList>
    </citation>
    <scope>NUCLEOTIDE SEQUENCE [LARGE SCALE GENOMIC DNA]</scope>
    <source>
        <strain evidence="6">ATCC 20501</strain>
        <strain evidence="4 5">CGMCC 4.3529</strain>
    </source>
</reference>
<evidence type="ECO:0000259" key="2">
    <source>
        <dbReference type="Pfam" id="PF01272"/>
    </source>
</evidence>
<keyword evidence="5" id="KW-1185">Reference proteome</keyword>
<dbReference type="RefSeq" id="WP_093351896.1">
    <property type="nucleotide sequence ID" value="NZ_FNVB01000009.1"/>
</dbReference>
<proteinExistence type="predicted"/>
<dbReference type="GO" id="GO:0032784">
    <property type="term" value="P:regulation of DNA-templated transcription elongation"/>
    <property type="evidence" value="ECO:0007669"/>
    <property type="project" value="InterPro"/>
</dbReference>
<dbReference type="InterPro" id="IPR036953">
    <property type="entry name" value="GreA/GreB_C_sf"/>
</dbReference>
<sequence length="150" mass="16008">MSGADQATRERLAEEIRSLRARRERLVDELVQSSGPGDSGDASQELQGGDEVAAIDERIAELEKLRAGRIDVQGVAPGTEVVLRFSDGSTQTFKVVAIPEEVLAGEEDITVTSDSPLGLALAHGQQGETVRYPTPDGAVEVEVLSIRRPS</sequence>
<dbReference type="InterPro" id="IPR023459">
    <property type="entry name" value="Tscrpt_elong_fac_GreA/B_fam"/>
</dbReference>
<dbReference type="EMBL" id="FNVB01000009">
    <property type="protein sequence ID" value="SEG93367.1"/>
    <property type="molecule type" value="Genomic_DNA"/>
</dbReference>
<dbReference type="GO" id="GO:0003746">
    <property type="term" value="F:translation elongation factor activity"/>
    <property type="evidence" value="ECO:0007669"/>
    <property type="project" value="UniProtKB-KW"/>
</dbReference>
<protein>
    <submittedName>
        <fullName evidence="3">Transcription elongation factor, GreA/GreB family</fullName>
    </submittedName>
</protein>
<feature type="compositionally biased region" description="Polar residues" evidence="1">
    <location>
        <begin position="31"/>
        <end position="46"/>
    </location>
</feature>
<reference evidence="3" key="2">
    <citation type="submission" date="2016-10" db="EMBL/GenBank/DDBJ databases">
        <authorList>
            <person name="de Groot N.N."/>
        </authorList>
    </citation>
    <scope>NUCLEOTIDE SEQUENCE [LARGE SCALE GENOMIC DNA]</scope>
    <source>
        <strain evidence="3">ATCC 20501</strain>
    </source>
</reference>
<dbReference type="NCBIfam" id="NF004548">
    <property type="entry name" value="PRK05892.1"/>
    <property type="match status" value="1"/>
</dbReference>